<comment type="similarity">
    <text evidence="5">Belongs to the Prp family.</text>
</comment>
<evidence type="ECO:0000313" key="8">
    <source>
        <dbReference type="Proteomes" id="UP000321606"/>
    </source>
</evidence>
<evidence type="ECO:0000256" key="2">
    <source>
        <dbReference type="ARBA" id="ARBA00022670"/>
    </source>
</evidence>
<gene>
    <name evidence="7" type="ORF">JCM16774_1569</name>
</gene>
<name>A0A510JEF7_9FUSO</name>
<evidence type="ECO:0000256" key="6">
    <source>
        <dbReference type="ARBA" id="ARBA00044538"/>
    </source>
</evidence>
<dbReference type="GO" id="GO:0006508">
    <property type="term" value="P:proteolysis"/>
    <property type="evidence" value="ECO:0007669"/>
    <property type="project" value="UniProtKB-KW"/>
</dbReference>
<dbReference type="InterPro" id="IPR036764">
    <property type="entry name" value="Peptidase_Prp_sf"/>
</dbReference>
<dbReference type="AlphaFoldDB" id="A0A510JEF7"/>
<dbReference type="GO" id="GO:0008234">
    <property type="term" value="F:cysteine-type peptidase activity"/>
    <property type="evidence" value="ECO:0007669"/>
    <property type="project" value="UniProtKB-KW"/>
</dbReference>
<evidence type="ECO:0000256" key="5">
    <source>
        <dbReference type="ARBA" id="ARBA00044503"/>
    </source>
</evidence>
<proteinExistence type="inferred from homology"/>
<dbReference type="PANTHER" id="PTHR39178:SF1">
    <property type="entry name" value="RIBOSOMAL-PROCESSING CYSTEINE PROTEASE PRP"/>
    <property type="match status" value="1"/>
</dbReference>
<evidence type="ECO:0000256" key="4">
    <source>
        <dbReference type="ARBA" id="ARBA00022807"/>
    </source>
</evidence>
<dbReference type="OrthoDB" id="48998at2"/>
<dbReference type="CDD" id="cd16332">
    <property type="entry name" value="Prp-like"/>
    <property type="match status" value="1"/>
</dbReference>
<dbReference type="Pfam" id="PF04327">
    <property type="entry name" value="Peptidase_Prp"/>
    <property type="match status" value="1"/>
</dbReference>
<dbReference type="RefSeq" id="WP_006806924.1">
    <property type="nucleotide sequence ID" value="NZ_AP019822.1"/>
</dbReference>
<dbReference type="PANTHER" id="PTHR39178">
    <property type="entry name" value="HYPOTHETICAL RIBOSOME-ASSOCIATED PROTEIN"/>
    <property type="match status" value="1"/>
</dbReference>
<dbReference type="SUPFAM" id="SSF118010">
    <property type="entry name" value="TM1457-like"/>
    <property type="match status" value="1"/>
</dbReference>
<accession>A0A510JEF7</accession>
<protein>
    <recommendedName>
        <fullName evidence="6">Ribosomal processing cysteine protease Prp</fullName>
    </recommendedName>
</protein>
<dbReference type="GO" id="GO:0042254">
    <property type="term" value="P:ribosome biogenesis"/>
    <property type="evidence" value="ECO:0007669"/>
    <property type="project" value="UniProtKB-KW"/>
</dbReference>
<keyword evidence="4" id="KW-0788">Thiol protease</keyword>
<sequence>MIKIEIEKRNERIIYFEISGHANFKEYGQDIICSAVSSVSQMTLNGLIEILKLKKLKYTEKEGYIVCDLEKSGLTDEEYERADILTQSMFSYLKEIARQYGKYVNLKIREV</sequence>
<dbReference type="Gene3D" id="3.30.70.1490">
    <property type="entry name" value="Cysteine protease Prp"/>
    <property type="match status" value="1"/>
</dbReference>
<organism evidence="7 8">
    <name type="scientific">Pseudoleptotrichia goodfellowii</name>
    <dbReference type="NCBI Taxonomy" id="157692"/>
    <lineage>
        <taxon>Bacteria</taxon>
        <taxon>Fusobacteriati</taxon>
        <taxon>Fusobacteriota</taxon>
        <taxon>Fusobacteriia</taxon>
        <taxon>Fusobacteriales</taxon>
        <taxon>Leptotrichiaceae</taxon>
        <taxon>Pseudoleptotrichia</taxon>
    </lineage>
</organism>
<dbReference type="InterPro" id="IPR007422">
    <property type="entry name" value="Peptidase_Prp"/>
</dbReference>
<dbReference type="KEGG" id="lgo:JCM16774_1569"/>
<keyword evidence="1" id="KW-0690">Ribosome biogenesis</keyword>
<reference evidence="7 8" key="1">
    <citation type="submission" date="2019-07" db="EMBL/GenBank/DDBJ databases">
        <title>Complete Genome Sequence of Leptotrichia goodfellowii Strain JCM 16774.</title>
        <authorList>
            <person name="Watanabe S."/>
            <person name="Cui L."/>
        </authorList>
    </citation>
    <scope>NUCLEOTIDE SEQUENCE [LARGE SCALE GENOMIC DNA]</scope>
    <source>
        <strain evidence="7 8">JCM16774</strain>
    </source>
</reference>
<keyword evidence="2" id="KW-0645">Protease</keyword>
<dbReference type="EMBL" id="AP019822">
    <property type="protein sequence ID" value="BBM36625.1"/>
    <property type="molecule type" value="Genomic_DNA"/>
</dbReference>
<keyword evidence="3" id="KW-0378">Hydrolase</keyword>
<evidence type="ECO:0000256" key="1">
    <source>
        <dbReference type="ARBA" id="ARBA00022517"/>
    </source>
</evidence>
<dbReference type="Proteomes" id="UP000321606">
    <property type="component" value="Chromosome"/>
</dbReference>
<dbReference type="STRING" id="714315.GCA_000516535_01576"/>
<evidence type="ECO:0000313" key="7">
    <source>
        <dbReference type="EMBL" id="BBM36625.1"/>
    </source>
</evidence>
<evidence type="ECO:0000256" key="3">
    <source>
        <dbReference type="ARBA" id="ARBA00022801"/>
    </source>
</evidence>